<evidence type="ECO:0000313" key="2">
    <source>
        <dbReference type="EMBL" id="NDV40818.1"/>
    </source>
</evidence>
<dbReference type="AlphaFoldDB" id="A0A6B2LVN0"/>
<organism evidence="2">
    <name type="scientific">Arcella intermedia</name>
    <dbReference type="NCBI Taxonomy" id="1963864"/>
    <lineage>
        <taxon>Eukaryota</taxon>
        <taxon>Amoebozoa</taxon>
        <taxon>Tubulinea</taxon>
        <taxon>Elardia</taxon>
        <taxon>Arcellinida</taxon>
        <taxon>Sphaerothecina</taxon>
        <taxon>Arcellidae</taxon>
        <taxon>Arcella</taxon>
    </lineage>
</organism>
<accession>A0A6B2LVN0</accession>
<feature type="transmembrane region" description="Helical" evidence="1">
    <location>
        <begin position="6"/>
        <end position="27"/>
    </location>
</feature>
<protein>
    <submittedName>
        <fullName evidence="2">Uncharacterized protein</fullName>
    </submittedName>
</protein>
<proteinExistence type="predicted"/>
<reference evidence="2" key="1">
    <citation type="journal article" date="2020" name="J. Eukaryot. Microbiol.">
        <title>De novo Sequencing, Assembly and Annotation of the Transcriptome for the Free-Living Testate Amoeba Arcella intermedia.</title>
        <authorList>
            <person name="Ribeiro G.M."/>
            <person name="Porfirio-Sousa A.L."/>
            <person name="Maurer-Alcala X.X."/>
            <person name="Katz L.A."/>
            <person name="Lahr D.J.G."/>
        </authorList>
    </citation>
    <scope>NUCLEOTIDE SEQUENCE</scope>
</reference>
<keyword evidence="1" id="KW-0472">Membrane</keyword>
<evidence type="ECO:0000256" key="1">
    <source>
        <dbReference type="SAM" id="Phobius"/>
    </source>
</evidence>
<name>A0A6B2LVN0_9EUKA</name>
<sequence>MLAQLILVTLYLDVPILFSPVMMTILAHQNTVTQILDVFTPF</sequence>
<keyword evidence="1" id="KW-1133">Transmembrane helix</keyword>
<keyword evidence="1" id="KW-0812">Transmembrane</keyword>
<dbReference type="EMBL" id="GIBP01011849">
    <property type="protein sequence ID" value="NDV40818.1"/>
    <property type="molecule type" value="Transcribed_RNA"/>
</dbReference>